<sequence>MRSPRRAACLQNLPLELIETIVTDLVDPLPAVQAHPSTRLTQFPFGEPRNLFALHQLQGHAAPPQGLNPLAQALGMNAPPPLVPTLNPHPHHLFDPFAQLQGIDAPVPLLQPPQQNIFQSRRVRLRPHLTRPLVTAPDRPWTVLQLSWTCRSARAAVLRRLLASNAFAIIDGDLSTSSDGSEPAARVNVRICLAKQSHAAFEAAMGSGRQQLPWCSIEIVPPGTVAAPAAPGPLVDRTLRVPAAYITALQFVRVHAPGLDASLWPTTCTMDRIADVLPSLRRVYCHFSLPAGHTNSLLNVVKDRTLKLTLDSQDAAWIASVSFPILQTLVLRRSMTARLIAAVLPSAPVLRVLRLAAGCRVHNPNLLLSSFPWLEVLVAEEGTSSGPQTAEPVDPVVARLSGQGFDSRLTQVQVTSHCLREWITPTTAAAVKSLVILGSLRHESPLPDPAAMTKLTSLVMRADDAAVRYQGKSIMVHHLVVLAQLPSLQVFEGDVIESDLPPRNVFLGNNSFDPVTAAFGRVQEQIATLDAPFSSLVTVKSSPLFFLVLEQLTLSRLAVAEINFTSPHPIWAARKLVLPALPSIDRLCFTPDTPTSEVDAWILSDPTLWATQMPRLGQLHCRASCVELSGLSHPVLHELTMSISSWKLFVAQPAHLPNLNYLALTGGMVTTLRPIMSGGALARVARLSLRTRQITWAVATDLTRARGLFDIRCRALLPIEQSDRELMSGTPRVKLIRSQGMNTLRLEYTPINSAAWGRCVPARSWPAADVPEIRSRIDVPGKRRDARRGHGPGVGGCLLADGPRVACRTTYTSLCSLKTRSTRRVGWRRSRTICARCRWALTV</sequence>
<dbReference type="EMBL" id="GG745368">
    <property type="protein sequence ID" value="KNE70841.1"/>
    <property type="molecule type" value="Genomic_DNA"/>
</dbReference>
<evidence type="ECO:0000313" key="2">
    <source>
        <dbReference type="Proteomes" id="UP000054350"/>
    </source>
</evidence>
<reference evidence="2" key="2">
    <citation type="submission" date="2009-11" db="EMBL/GenBank/DDBJ databases">
        <title>The Genome Sequence of Allomyces macrogynus strain ATCC 38327.</title>
        <authorList>
            <consortium name="The Broad Institute Genome Sequencing Platform"/>
            <person name="Russ C."/>
            <person name="Cuomo C."/>
            <person name="Shea T."/>
            <person name="Young S.K."/>
            <person name="Zeng Q."/>
            <person name="Koehrsen M."/>
            <person name="Haas B."/>
            <person name="Borodovsky M."/>
            <person name="Guigo R."/>
            <person name="Alvarado L."/>
            <person name="Berlin A."/>
            <person name="Borenstein D."/>
            <person name="Chen Z."/>
            <person name="Engels R."/>
            <person name="Freedman E."/>
            <person name="Gellesch M."/>
            <person name="Goldberg J."/>
            <person name="Griggs A."/>
            <person name="Gujja S."/>
            <person name="Heiman D."/>
            <person name="Hepburn T."/>
            <person name="Howarth C."/>
            <person name="Jen D."/>
            <person name="Larson L."/>
            <person name="Lewis B."/>
            <person name="Mehta T."/>
            <person name="Park D."/>
            <person name="Pearson M."/>
            <person name="Roberts A."/>
            <person name="Saif S."/>
            <person name="Shenoy N."/>
            <person name="Sisk P."/>
            <person name="Stolte C."/>
            <person name="Sykes S."/>
            <person name="Walk T."/>
            <person name="White J."/>
            <person name="Yandava C."/>
            <person name="Burger G."/>
            <person name="Gray M.W."/>
            <person name="Holland P.W.H."/>
            <person name="King N."/>
            <person name="Lang F.B.F."/>
            <person name="Roger A.J."/>
            <person name="Ruiz-Trillo I."/>
            <person name="Lander E."/>
            <person name="Nusbaum C."/>
        </authorList>
    </citation>
    <scope>NUCLEOTIDE SEQUENCE [LARGE SCALE GENOMIC DNA]</scope>
    <source>
        <strain evidence="2">ATCC 38327</strain>
    </source>
</reference>
<protein>
    <submittedName>
        <fullName evidence="1">Uncharacterized protein</fullName>
    </submittedName>
</protein>
<proteinExistence type="predicted"/>
<gene>
    <name evidence="1" type="ORF">AMAG_14953</name>
</gene>
<dbReference type="EMBL" id="GG745368">
    <property type="protein sequence ID" value="KNE70840.1"/>
    <property type="molecule type" value="Genomic_DNA"/>
</dbReference>
<name>A0A0L0T818_ALLM3</name>
<dbReference type="Proteomes" id="UP000054350">
    <property type="component" value="Unassembled WGS sequence"/>
</dbReference>
<organism evidence="1 2">
    <name type="scientific">Allomyces macrogynus (strain ATCC 38327)</name>
    <name type="common">Allomyces javanicus var. macrogynus</name>
    <dbReference type="NCBI Taxonomy" id="578462"/>
    <lineage>
        <taxon>Eukaryota</taxon>
        <taxon>Fungi</taxon>
        <taxon>Fungi incertae sedis</taxon>
        <taxon>Blastocladiomycota</taxon>
        <taxon>Blastocladiomycetes</taxon>
        <taxon>Blastocladiales</taxon>
        <taxon>Blastocladiaceae</taxon>
        <taxon>Allomyces</taxon>
    </lineage>
</organism>
<dbReference type="VEuPathDB" id="FungiDB:AMAG_14953"/>
<reference evidence="1 2" key="1">
    <citation type="submission" date="2009-11" db="EMBL/GenBank/DDBJ databases">
        <title>Annotation of Allomyces macrogynus ATCC 38327.</title>
        <authorList>
            <consortium name="The Broad Institute Genome Sequencing Platform"/>
            <person name="Russ C."/>
            <person name="Cuomo C."/>
            <person name="Burger G."/>
            <person name="Gray M.W."/>
            <person name="Holland P.W.H."/>
            <person name="King N."/>
            <person name="Lang F.B.F."/>
            <person name="Roger A.J."/>
            <person name="Ruiz-Trillo I."/>
            <person name="Young S.K."/>
            <person name="Zeng Q."/>
            <person name="Gargeya S."/>
            <person name="Fitzgerald M."/>
            <person name="Haas B."/>
            <person name="Abouelleil A."/>
            <person name="Alvarado L."/>
            <person name="Arachchi H.M."/>
            <person name="Berlin A."/>
            <person name="Chapman S.B."/>
            <person name="Gearin G."/>
            <person name="Goldberg J."/>
            <person name="Griggs A."/>
            <person name="Gujja S."/>
            <person name="Hansen M."/>
            <person name="Heiman D."/>
            <person name="Howarth C."/>
            <person name="Larimer J."/>
            <person name="Lui A."/>
            <person name="MacDonald P.J.P."/>
            <person name="McCowen C."/>
            <person name="Montmayeur A."/>
            <person name="Murphy C."/>
            <person name="Neiman D."/>
            <person name="Pearson M."/>
            <person name="Priest M."/>
            <person name="Roberts A."/>
            <person name="Saif S."/>
            <person name="Shea T."/>
            <person name="Sisk P."/>
            <person name="Stolte C."/>
            <person name="Sykes S."/>
            <person name="Wortman J."/>
            <person name="Nusbaum C."/>
            <person name="Birren B."/>
        </authorList>
    </citation>
    <scope>NUCLEOTIDE SEQUENCE [LARGE SCALE GENOMIC DNA]</scope>
    <source>
        <strain evidence="1 2">ATCC 38327</strain>
    </source>
</reference>
<evidence type="ECO:0000313" key="1">
    <source>
        <dbReference type="EMBL" id="KNE70841.1"/>
    </source>
</evidence>
<dbReference type="OrthoDB" id="5566632at2759"/>
<accession>A0A0L0T818</accession>
<dbReference type="AlphaFoldDB" id="A0A0L0T818"/>
<keyword evidence="2" id="KW-1185">Reference proteome</keyword>